<dbReference type="InterPro" id="IPR007816">
    <property type="entry name" value="ResB-like_domain"/>
</dbReference>
<dbReference type="HAMAP" id="MF_01392">
    <property type="entry name" value="CytC_Ccs1"/>
    <property type="match status" value="1"/>
</dbReference>
<feature type="transmembrane region" description="Helical" evidence="7">
    <location>
        <begin position="381"/>
        <end position="400"/>
    </location>
</feature>
<keyword evidence="5 6" id="KW-0472">Membrane</keyword>
<feature type="transmembrane region" description="Helical" evidence="7">
    <location>
        <begin position="79"/>
        <end position="98"/>
    </location>
</feature>
<gene>
    <name evidence="6 9" type="primary">ccs1</name>
</gene>
<keyword evidence="2 6" id="KW-0812">Transmembrane</keyword>
<keyword evidence="9" id="KW-0934">Plastid</keyword>
<dbReference type="Pfam" id="PF05140">
    <property type="entry name" value="ResB"/>
    <property type="match status" value="2"/>
</dbReference>
<evidence type="ECO:0000313" key="9">
    <source>
        <dbReference type="EMBL" id="ALG63663.1"/>
    </source>
</evidence>
<dbReference type="PANTHER" id="PTHR31566:SF0">
    <property type="entry name" value="CYTOCHROME C BIOGENESIS PROTEIN CCS1, CHLOROPLASTIC"/>
    <property type="match status" value="1"/>
</dbReference>
<comment type="subunit">
    <text evidence="6">May interact with CcsA.</text>
</comment>
<dbReference type="AlphaFoldDB" id="A0A0U2LDG6"/>
<evidence type="ECO:0000256" key="4">
    <source>
        <dbReference type="ARBA" id="ARBA00022989"/>
    </source>
</evidence>
<dbReference type="EMBL" id="KT428890">
    <property type="protein sequence ID" value="ALG63663.1"/>
    <property type="molecule type" value="Genomic_DNA"/>
</dbReference>
<comment type="subcellular location">
    <subcellularLocation>
        <location evidence="1">Membrane</location>
        <topology evidence="1">Multi-pass membrane protein</topology>
    </subcellularLocation>
    <subcellularLocation>
        <location evidence="6">Plastid</location>
        <location evidence="6">Chloroplast thylakoid membrane</location>
        <topology evidence="6">Multi-pass membrane protein</topology>
    </subcellularLocation>
</comment>
<reference evidence="9" key="1">
    <citation type="journal article" date="2015" name="Mitochondrial DNA">
        <title>The complete chloroplast genome of Guillardia theta strain CCMP2712.</title>
        <authorList>
            <person name="Tang X."/>
            <person name="Bi G."/>
        </authorList>
    </citation>
    <scope>NUCLEOTIDE SEQUENCE</scope>
</reference>
<dbReference type="PANTHER" id="PTHR31566">
    <property type="entry name" value="CYTOCHROME C BIOGENESIS PROTEIN CCS1, CHLOROPLASTIC"/>
    <property type="match status" value="1"/>
</dbReference>
<feature type="transmembrane region" description="Helical" evidence="7">
    <location>
        <begin position="21"/>
        <end position="39"/>
    </location>
</feature>
<evidence type="ECO:0000256" key="6">
    <source>
        <dbReference type="HAMAP-Rule" id="MF_01392"/>
    </source>
</evidence>
<geneLocation type="chloroplast" evidence="9"/>
<feature type="domain" description="ResB-like" evidence="8">
    <location>
        <begin position="367"/>
        <end position="429"/>
    </location>
</feature>
<proteinExistence type="inferred from homology"/>
<feature type="transmembrane region" description="Helical" evidence="7">
    <location>
        <begin position="167"/>
        <end position="189"/>
    </location>
</feature>
<accession>A0A0U2LDG6</accession>
<dbReference type="GO" id="GO:0017004">
    <property type="term" value="P:cytochrome complex assembly"/>
    <property type="evidence" value="ECO:0007669"/>
    <property type="project" value="UniProtKB-UniRule"/>
</dbReference>
<keyword evidence="3 6" id="KW-0201">Cytochrome c-type biogenesis</keyword>
<comment type="similarity">
    <text evidence="6">Belongs to the Ccs1/CcsB family.</text>
</comment>
<sequence>MLGKFNQYFWKGANILGNLKLAIVLLLGLAFCSALGTVIEQNQNISFYENNYPNSSPVLGFISSQFIFSFGLNNIYQNWWFTTLILLFATSLFSCTLVRQIPSLKMARLWQFYKKDKSLKKMGLNFDLQKRSISKFAFILKSDNYNVIQKGGFLYAYKGLPGKIGPIIVHASLIVILFGALLGNLSGFVSQELIPLGGIFHVQNVISSGSMSYIPQDFEGYVQDFKIAYNDEGSIDQFYSDLSILDTNGEQIKRKTIYVNEPLRYRGMVFYQTDWSIINLSINLDNKTEFQVPLKLINVKNEGKFWISSLSIDNSEQTGKNNILLVLEDLTGKALVYNNNQQLLGIVNVGDNFTINGHSVRITEILSSTGLQIKSDPGIPFVYFGFFLLMISIVISYMSYSQVWAIKKGKKLSISGRTNRAIYAFEQQMTKIVSTINNTNTAL</sequence>
<organism evidence="9">
    <name type="scientific">Guillardia theta</name>
    <name type="common">Cryptophyte</name>
    <name type="synonym">Cryptomonas phi</name>
    <dbReference type="NCBI Taxonomy" id="55529"/>
    <lineage>
        <taxon>Eukaryota</taxon>
        <taxon>Cryptophyceae</taxon>
        <taxon>Pyrenomonadales</taxon>
        <taxon>Geminigeraceae</taxon>
        <taxon>Guillardia</taxon>
    </lineage>
</organism>
<keyword evidence="6" id="KW-0793">Thylakoid</keyword>
<protein>
    <recommendedName>
        <fullName evidence="6">Cytochrome c biogenesis protein Ccs1</fullName>
    </recommendedName>
</protein>
<evidence type="ECO:0000256" key="2">
    <source>
        <dbReference type="ARBA" id="ARBA00022692"/>
    </source>
</evidence>
<name>A0A0U2LDG6_GUITH</name>
<evidence type="ECO:0000256" key="3">
    <source>
        <dbReference type="ARBA" id="ARBA00022748"/>
    </source>
</evidence>
<keyword evidence="4 6" id="KW-1133">Transmembrane helix</keyword>
<dbReference type="InterPro" id="IPR023494">
    <property type="entry name" value="Cyt_c_bgen_Ccs1/CcsB/ResB"/>
</dbReference>
<evidence type="ECO:0000256" key="5">
    <source>
        <dbReference type="ARBA" id="ARBA00023136"/>
    </source>
</evidence>
<comment type="function">
    <text evidence="6">Required during biogenesis of c-type cytochromes (cytochrome c6 and cytochrome f) at the step of heme attachment.</text>
</comment>
<evidence type="ECO:0000259" key="8">
    <source>
        <dbReference type="Pfam" id="PF05140"/>
    </source>
</evidence>
<keyword evidence="9" id="KW-0150">Chloroplast</keyword>
<feature type="domain" description="ResB-like" evidence="8">
    <location>
        <begin position="19"/>
        <end position="281"/>
    </location>
</feature>
<evidence type="ECO:0000256" key="1">
    <source>
        <dbReference type="ARBA" id="ARBA00004141"/>
    </source>
</evidence>
<evidence type="ECO:0000256" key="7">
    <source>
        <dbReference type="SAM" id="Phobius"/>
    </source>
</evidence>
<dbReference type="GO" id="GO:0009535">
    <property type="term" value="C:chloroplast thylakoid membrane"/>
    <property type="evidence" value="ECO:0007669"/>
    <property type="project" value="UniProtKB-SubCell"/>
</dbReference>